<dbReference type="AlphaFoldDB" id="A0A1G1WFH8"/>
<dbReference type="STRING" id="1802597.A2Z24_00395"/>
<sequence length="87" mass="10440">MRINYHQTFKKNFRKRITPHENIVKRFEERLELFLNGPKNPILRDHALVGKRINLRAFSMTGDIRVVYFIKGNELYLLDIGTHPQVY</sequence>
<dbReference type="NCBIfam" id="TIGR02385">
    <property type="entry name" value="RelE_StbE"/>
    <property type="match status" value="1"/>
</dbReference>
<dbReference type="Proteomes" id="UP000177588">
    <property type="component" value="Unassembled WGS sequence"/>
</dbReference>
<proteinExistence type="predicted"/>
<keyword evidence="1" id="KW-1277">Toxin-antitoxin system</keyword>
<dbReference type="InterPro" id="IPR035093">
    <property type="entry name" value="RelE/ParE_toxin_dom_sf"/>
</dbReference>
<name>A0A1G1WFH8_9BACT</name>
<organism evidence="2 3">
    <name type="scientific">Candidatus Woykebacteria bacterium RBG_16_44_10</name>
    <dbReference type="NCBI Taxonomy" id="1802597"/>
    <lineage>
        <taxon>Bacteria</taxon>
        <taxon>Candidatus Woykeibacteriota</taxon>
    </lineage>
</organism>
<reference evidence="2 3" key="1">
    <citation type="journal article" date="2016" name="Nat. Commun.">
        <title>Thousands of microbial genomes shed light on interconnected biogeochemical processes in an aquifer system.</title>
        <authorList>
            <person name="Anantharaman K."/>
            <person name="Brown C.T."/>
            <person name="Hug L.A."/>
            <person name="Sharon I."/>
            <person name="Castelle C.J."/>
            <person name="Probst A.J."/>
            <person name="Thomas B.C."/>
            <person name="Singh A."/>
            <person name="Wilkins M.J."/>
            <person name="Karaoz U."/>
            <person name="Brodie E.L."/>
            <person name="Williams K.H."/>
            <person name="Hubbard S.S."/>
            <person name="Banfield J.F."/>
        </authorList>
    </citation>
    <scope>NUCLEOTIDE SEQUENCE [LARGE SCALE GENOMIC DNA]</scope>
</reference>
<dbReference type="Gene3D" id="3.30.2310.20">
    <property type="entry name" value="RelE-like"/>
    <property type="match status" value="1"/>
</dbReference>
<accession>A0A1G1WFH8</accession>
<dbReference type="Pfam" id="PF15738">
    <property type="entry name" value="YafQ_toxin"/>
    <property type="match status" value="1"/>
</dbReference>
<dbReference type="InterPro" id="IPR007712">
    <property type="entry name" value="RelE/ParE_toxin"/>
</dbReference>
<protein>
    <recommendedName>
        <fullName evidence="4">Plasmid stabilization protein</fullName>
    </recommendedName>
</protein>
<evidence type="ECO:0000256" key="1">
    <source>
        <dbReference type="ARBA" id="ARBA00022649"/>
    </source>
</evidence>
<evidence type="ECO:0000313" key="3">
    <source>
        <dbReference type="Proteomes" id="UP000177588"/>
    </source>
</evidence>
<dbReference type="InterPro" id="IPR004386">
    <property type="entry name" value="Toxin_YafQ-like"/>
</dbReference>
<dbReference type="EMBL" id="MHCT01000007">
    <property type="protein sequence ID" value="OGY26458.1"/>
    <property type="molecule type" value="Genomic_DNA"/>
</dbReference>
<dbReference type="SUPFAM" id="SSF143011">
    <property type="entry name" value="RelE-like"/>
    <property type="match status" value="1"/>
</dbReference>
<gene>
    <name evidence="2" type="ORF">A2Z24_00395</name>
</gene>
<evidence type="ECO:0008006" key="4">
    <source>
        <dbReference type="Google" id="ProtNLM"/>
    </source>
</evidence>
<comment type="caution">
    <text evidence="2">The sequence shown here is derived from an EMBL/GenBank/DDBJ whole genome shotgun (WGS) entry which is preliminary data.</text>
</comment>
<evidence type="ECO:0000313" key="2">
    <source>
        <dbReference type="EMBL" id="OGY26458.1"/>
    </source>
</evidence>